<dbReference type="Proteomes" id="UP000054007">
    <property type="component" value="Unassembled WGS sequence"/>
</dbReference>
<feature type="chain" id="PRO_5002316929" evidence="1">
    <location>
        <begin position="18"/>
        <end position="473"/>
    </location>
</feature>
<keyword evidence="1" id="KW-0732">Signal</keyword>
<evidence type="ECO:0000313" key="4">
    <source>
        <dbReference type="Proteomes" id="UP000054007"/>
    </source>
</evidence>
<proteinExistence type="predicted"/>
<evidence type="ECO:0000259" key="2">
    <source>
        <dbReference type="Pfam" id="PF01266"/>
    </source>
</evidence>
<protein>
    <submittedName>
        <fullName evidence="3">FAD dependent oxidoreductase</fullName>
    </submittedName>
</protein>
<dbReference type="PANTHER" id="PTHR13847">
    <property type="entry name" value="SARCOSINE DEHYDROGENASE-RELATED"/>
    <property type="match status" value="1"/>
</dbReference>
<reference evidence="3 4" key="1">
    <citation type="journal article" date="2015" name="Fungal Genet. Biol.">
        <title>Evolution of novel wood decay mechanisms in Agaricales revealed by the genome sequences of Fistulina hepatica and Cylindrobasidium torrendii.</title>
        <authorList>
            <person name="Floudas D."/>
            <person name="Held B.W."/>
            <person name="Riley R."/>
            <person name="Nagy L.G."/>
            <person name="Koehler G."/>
            <person name="Ransdell A.S."/>
            <person name="Younus H."/>
            <person name="Chow J."/>
            <person name="Chiniquy J."/>
            <person name="Lipzen A."/>
            <person name="Tritt A."/>
            <person name="Sun H."/>
            <person name="Haridas S."/>
            <person name="LaButti K."/>
            <person name="Ohm R.A."/>
            <person name="Kues U."/>
            <person name="Blanchette R.A."/>
            <person name="Grigoriev I.V."/>
            <person name="Minto R.E."/>
            <person name="Hibbett D.S."/>
        </authorList>
    </citation>
    <scope>NUCLEOTIDE SEQUENCE [LARGE SCALE GENOMIC DNA]</scope>
    <source>
        <strain evidence="3 4">FP15055 ss-10</strain>
    </source>
</reference>
<dbReference type="OrthoDB" id="429143at2759"/>
<dbReference type="PANTHER" id="PTHR13847:SF260">
    <property type="entry name" value="FAD DEPENDENT OXIDOREDUCTASE DOMAIN-CONTAINING PROTEIN"/>
    <property type="match status" value="1"/>
</dbReference>
<dbReference type="Pfam" id="PF01266">
    <property type="entry name" value="DAO"/>
    <property type="match status" value="1"/>
</dbReference>
<sequence>MSRSLLALLAATSLSLASPLAYEQFPLNDAPQSLLWNKTPLPLTNATRSFWIDTPGANPLAKEGSTGQLTHSADVCIIGSGISGISAAYELSKEPGLNLAVFEARGFCSAATGRNGGHLTRYIFQDFIAIAAKYGIEQAKVGYQLENYTMNAIVKLIEDEGWAEAVDLVHGGHTSLVMTDANYAKSKADFEAARLAGAPVDSVTWYTAAQMHEKFGTHYPAFTFDAYNLWPLKFVTKLFGLAKKNLLASSGSLTLHTHTPVTEVVQAGEAWEVVTPRGSTACKYVLHTTNAYAGHLLPSMSGPNGIIPTRGQVMAVRSRNTTMSSWTNTGGEYWFPRPGDDHENPLVILGGGRLQGGNSHLIRDDVIDPVVSEYLQDFLPEVFETEKHEPEMEWTGIMGYTKSHDPFVGPLEPLEGQNAKGQYISAGFHGHGMPRTFSSAQAVARLILADIKEEEWEQPSWLPDRYLTWNRVL</sequence>
<gene>
    <name evidence="3" type="ORF">CYLTODRAFT_423497</name>
</gene>
<keyword evidence="4" id="KW-1185">Reference proteome</keyword>
<dbReference type="GO" id="GO:0005737">
    <property type="term" value="C:cytoplasm"/>
    <property type="evidence" value="ECO:0007669"/>
    <property type="project" value="TreeGrafter"/>
</dbReference>
<accession>A0A0D7B7Z0</accession>
<dbReference type="SUPFAM" id="SSF51905">
    <property type="entry name" value="FAD/NAD(P)-binding domain"/>
    <property type="match status" value="1"/>
</dbReference>
<evidence type="ECO:0000256" key="1">
    <source>
        <dbReference type="SAM" id="SignalP"/>
    </source>
</evidence>
<dbReference type="STRING" id="1314674.A0A0D7B7Z0"/>
<dbReference type="Gene3D" id="3.30.9.10">
    <property type="entry name" value="D-Amino Acid Oxidase, subunit A, domain 2"/>
    <property type="match status" value="1"/>
</dbReference>
<dbReference type="EMBL" id="KN880557">
    <property type="protein sequence ID" value="KIY66345.1"/>
    <property type="molecule type" value="Genomic_DNA"/>
</dbReference>
<feature type="domain" description="FAD dependent oxidoreductase" evidence="2">
    <location>
        <begin position="74"/>
        <end position="446"/>
    </location>
</feature>
<dbReference type="InterPro" id="IPR036188">
    <property type="entry name" value="FAD/NAD-bd_sf"/>
</dbReference>
<dbReference type="Gene3D" id="3.50.50.60">
    <property type="entry name" value="FAD/NAD(P)-binding domain"/>
    <property type="match status" value="1"/>
</dbReference>
<dbReference type="InterPro" id="IPR006076">
    <property type="entry name" value="FAD-dep_OxRdtase"/>
</dbReference>
<dbReference type="AlphaFoldDB" id="A0A0D7B7Z0"/>
<name>A0A0D7B7Z0_9AGAR</name>
<organism evidence="3 4">
    <name type="scientific">Cylindrobasidium torrendii FP15055 ss-10</name>
    <dbReference type="NCBI Taxonomy" id="1314674"/>
    <lineage>
        <taxon>Eukaryota</taxon>
        <taxon>Fungi</taxon>
        <taxon>Dikarya</taxon>
        <taxon>Basidiomycota</taxon>
        <taxon>Agaricomycotina</taxon>
        <taxon>Agaricomycetes</taxon>
        <taxon>Agaricomycetidae</taxon>
        <taxon>Agaricales</taxon>
        <taxon>Marasmiineae</taxon>
        <taxon>Physalacriaceae</taxon>
        <taxon>Cylindrobasidium</taxon>
    </lineage>
</organism>
<evidence type="ECO:0000313" key="3">
    <source>
        <dbReference type="EMBL" id="KIY66345.1"/>
    </source>
</evidence>
<feature type="signal peptide" evidence="1">
    <location>
        <begin position="1"/>
        <end position="17"/>
    </location>
</feature>